<proteinExistence type="predicted"/>
<dbReference type="AlphaFoldDB" id="A0A1J5S259"/>
<keyword evidence="2" id="KW-0176">Collagen</keyword>
<dbReference type="InterPro" id="IPR008160">
    <property type="entry name" value="Collagen"/>
</dbReference>
<sequence>MTAAFVKQLKGIPMKYSIVFTAALMAIGLSACDKPADVTPAATVTVPVPGPAGPAGDTGATGATGVTGDTGAPGITGATGTTGDTGVTGDTGASGAHGKTGGNTVIIVPASDTPPAH</sequence>
<name>A0A1J5S259_9ZZZZ</name>
<dbReference type="Pfam" id="PF01391">
    <property type="entry name" value="Collagen"/>
    <property type="match status" value="1"/>
</dbReference>
<dbReference type="EMBL" id="MLJW01000159">
    <property type="protein sequence ID" value="OIQ95851.1"/>
    <property type="molecule type" value="Genomic_DNA"/>
</dbReference>
<dbReference type="GO" id="GO:0005581">
    <property type="term" value="C:collagen trimer"/>
    <property type="evidence" value="ECO:0007669"/>
    <property type="project" value="UniProtKB-KW"/>
</dbReference>
<gene>
    <name evidence="2" type="ORF">GALL_221930</name>
</gene>
<accession>A0A1J5S259</accession>
<organism evidence="2">
    <name type="scientific">mine drainage metagenome</name>
    <dbReference type="NCBI Taxonomy" id="410659"/>
    <lineage>
        <taxon>unclassified sequences</taxon>
        <taxon>metagenomes</taxon>
        <taxon>ecological metagenomes</taxon>
    </lineage>
</organism>
<comment type="caution">
    <text evidence="2">The sequence shown here is derived from an EMBL/GenBank/DDBJ whole genome shotgun (WGS) entry which is preliminary data.</text>
</comment>
<dbReference type="PROSITE" id="PS51257">
    <property type="entry name" value="PROKAR_LIPOPROTEIN"/>
    <property type="match status" value="1"/>
</dbReference>
<reference evidence="2" key="1">
    <citation type="submission" date="2016-10" db="EMBL/GenBank/DDBJ databases">
        <title>Sequence of Gallionella enrichment culture.</title>
        <authorList>
            <person name="Poehlein A."/>
            <person name="Muehling M."/>
            <person name="Daniel R."/>
        </authorList>
    </citation>
    <scope>NUCLEOTIDE SEQUENCE</scope>
</reference>
<feature type="region of interest" description="Disordered" evidence="1">
    <location>
        <begin position="47"/>
        <end position="117"/>
    </location>
</feature>
<evidence type="ECO:0000256" key="1">
    <source>
        <dbReference type="SAM" id="MobiDB-lite"/>
    </source>
</evidence>
<evidence type="ECO:0000313" key="2">
    <source>
        <dbReference type="EMBL" id="OIQ95851.1"/>
    </source>
</evidence>
<protein>
    <submittedName>
        <fullName evidence="2">Collagen triple helix repeat</fullName>
    </submittedName>
</protein>
<feature type="compositionally biased region" description="Low complexity" evidence="1">
    <location>
        <begin position="54"/>
        <end position="96"/>
    </location>
</feature>